<accession>V5DJY2</accession>
<dbReference type="Proteomes" id="UP000017842">
    <property type="component" value="Unassembled WGS sequence"/>
</dbReference>
<comment type="caution">
    <text evidence="1">The sequence shown here is derived from an EMBL/GenBank/DDBJ whole genome shotgun (WGS) entry which is preliminary data.</text>
</comment>
<dbReference type="AlphaFoldDB" id="V5DJY2"/>
<keyword evidence="2" id="KW-1185">Reference proteome</keyword>
<name>V5DJY2_9GAMM</name>
<dbReference type="EMBL" id="AYLO01000145">
    <property type="protein sequence ID" value="ESS67726.1"/>
    <property type="molecule type" value="Genomic_DNA"/>
</dbReference>
<protein>
    <submittedName>
        <fullName evidence="1">Uncharacterized protein</fullName>
    </submittedName>
</protein>
<evidence type="ECO:0000313" key="1">
    <source>
        <dbReference type="EMBL" id="ESS67726.1"/>
    </source>
</evidence>
<sequence length="46" mass="5236">MNPDTIKELLLYSLVFNCGARHLVGRVYLSPRLDVPLKLSMVQTFS</sequence>
<reference evidence="1 2" key="1">
    <citation type="journal article" date="2013" name="Genome Announc.">
        <title>Draft Genome Sequence of the Methanotrophic Gammaproteobacterium Methyloglobulus morosus DSM 22980 Strain KoM1.</title>
        <authorList>
            <person name="Poehlein A."/>
            <person name="Deutzmann J.S."/>
            <person name="Daniel R."/>
            <person name="Simeonova D.D."/>
        </authorList>
    </citation>
    <scope>NUCLEOTIDE SEQUENCE [LARGE SCALE GENOMIC DNA]</scope>
    <source>
        <strain evidence="1 2">KoM1</strain>
    </source>
</reference>
<evidence type="ECO:0000313" key="2">
    <source>
        <dbReference type="Proteomes" id="UP000017842"/>
    </source>
</evidence>
<proteinExistence type="predicted"/>
<organism evidence="1 2">
    <name type="scientific">Methyloglobulus morosus KoM1</name>
    <dbReference type="NCBI Taxonomy" id="1116472"/>
    <lineage>
        <taxon>Bacteria</taxon>
        <taxon>Pseudomonadati</taxon>
        <taxon>Pseudomonadota</taxon>
        <taxon>Gammaproteobacteria</taxon>
        <taxon>Methylococcales</taxon>
        <taxon>Methylococcaceae</taxon>
        <taxon>Methyloglobulus</taxon>
    </lineage>
</organism>
<dbReference type="RefSeq" id="WP_023496327.1">
    <property type="nucleotide sequence ID" value="NZ_AYLO01000145.1"/>
</dbReference>
<gene>
    <name evidence="1" type="ORF">MGMO_159c00030</name>
</gene>